<evidence type="ECO:0000256" key="1">
    <source>
        <dbReference type="ARBA" id="ARBA00009502"/>
    </source>
</evidence>
<dbReference type="Pfam" id="PF04627">
    <property type="entry name" value="ATP-synt_Eps"/>
    <property type="match status" value="1"/>
</dbReference>
<dbReference type="PANTHER" id="PTHR12448">
    <property type="entry name" value="ATP SYNTHASE EPSILON CHAIN, MITOCHONDRIAL"/>
    <property type="match status" value="1"/>
</dbReference>
<comment type="similarity">
    <text evidence="1">Belongs to the eukaryotic ATPase epsilon family.</text>
</comment>
<dbReference type="Gene3D" id="1.10.1620.20">
    <property type="entry name" value="ATP synthase, F1 complex, epsilon subunit superfamily, mitochondrial"/>
    <property type="match status" value="1"/>
</dbReference>
<dbReference type="GO" id="GO:0042776">
    <property type="term" value="P:proton motive force-driven mitochondrial ATP synthesis"/>
    <property type="evidence" value="ECO:0007669"/>
    <property type="project" value="TreeGrafter"/>
</dbReference>
<evidence type="ECO:0000313" key="3">
    <source>
        <dbReference type="Proteomes" id="UP000236333"/>
    </source>
</evidence>
<dbReference type="GO" id="GO:0046933">
    <property type="term" value="F:proton-transporting ATP synthase activity, rotational mechanism"/>
    <property type="evidence" value="ECO:0007669"/>
    <property type="project" value="InterPro"/>
</dbReference>
<name>A0A2J7ZWJ1_9CHLO</name>
<dbReference type="InterPro" id="IPR036742">
    <property type="entry name" value="ATP_synth_F1_esu_sf_mt"/>
</dbReference>
<evidence type="ECO:0000313" key="2">
    <source>
        <dbReference type="EMBL" id="PNH04629.1"/>
    </source>
</evidence>
<sequence length="79" mass="8735">MCPPSGPFYRVAGMSYVRYANLCADFLRSVMKEPFKTKAAQRQVVFFRTSPVVNGKQEAQIYYDTVGIPKTAPAPSSAP</sequence>
<comment type="caution">
    <text evidence="2">The sequence shown here is derived from an EMBL/GenBank/DDBJ whole genome shotgun (WGS) entry which is preliminary data.</text>
</comment>
<protein>
    <submittedName>
        <fullName evidence="2">ATP synthase subunit epsilon, mitochondrial</fullName>
    </submittedName>
</protein>
<organism evidence="2 3">
    <name type="scientific">Tetrabaena socialis</name>
    <dbReference type="NCBI Taxonomy" id="47790"/>
    <lineage>
        <taxon>Eukaryota</taxon>
        <taxon>Viridiplantae</taxon>
        <taxon>Chlorophyta</taxon>
        <taxon>core chlorophytes</taxon>
        <taxon>Chlorophyceae</taxon>
        <taxon>CS clade</taxon>
        <taxon>Chlamydomonadales</taxon>
        <taxon>Tetrabaenaceae</taxon>
        <taxon>Tetrabaena</taxon>
    </lineage>
</organism>
<dbReference type="CDD" id="cd12153">
    <property type="entry name" value="F1-ATPase_epsilon"/>
    <property type="match status" value="1"/>
</dbReference>
<proteinExistence type="inferred from homology"/>
<reference evidence="2 3" key="1">
    <citation type="journal article" date="2017" name="Mol. Biol. Evol.">
        <title>The 4-celled Tetrabaena socialis nuclear genome reveals the essential components for genetic control of cell number at the origin of multicellularity in the volvocine lineage.</title>
        <authorList>
            <person name="Featherston J."/>
            <person name="Arakaki Y."/>
            <person name="Hanschen E.R."/>
            <person name="Ferris P.J."/>
            <person name="Michod R.E."/>
            <person name="Olson B.J.S.C."/>
            <person name="Nozaki H."/>
            <person name="Durand P.M."/>
        </authorList>
    </citation>
    <scope>NUCLEOTIDE SEQUENCE [LARGE SCALE GENOMIC DNA]</scope>
    <source>
        <strain evidence="2 3">NIES-571</strain>
    </source>
</reference>
<dbReference type="AlphaFoldDB" id="A0A2J7ZWJ1"/>
<accession>A0A2J7ZWJ1</accession>
<dbReference type="SUPFAM" id="SSF48690">
    <property type="entry name" value="Epsilon subunit of mitochondrial F1F0-ATP synthase"/>
    <property type="match status" value="1"/>
</dbReference>
<dbReference type="OrthoDB" id="269124at2759"/>
<dbReference type="EMBL" id="PGGS01000372">
    <property type="protein sequence ID" value="PNH04629.1"/>
    <property type="molecule type" value="Genomic_DNA"/>
</dbReference>
<dbReference type="Proteomes" id="UP000236333">
    <property type="component" value="Unassembled WGS sequence"/>
</dbReference>
<dbReference type="InterPro" id="IPR006721">
    <property type="entry name" value="ATP_synth_F1_esu_mt"/>
</dbReference>
<dbReference type="GO" id="GO:0005743">
    <property type="term" value="C:mitochondrial inner membrane"/>
    <property type="evidence" value="ECO:0007669"/>
    <property type="project" value="InterPro"/>
</dbReference>
<keyword evidence="3" id="KW-1185">Reference proteome</keyword>
<gene>
    <name evidence="2" type="ORF">TSOC_009181</name>
</gene>
<dbReference type="PANTHER" id="PTHR12448:SF0">
    <property type="entry name" value="ATP SYNTHASE SUBUNIT EPSILON, MITOCHONDRIAL"/>
    <property type="match status" value="1"/>
</dbReference>
<dbReference type="GO" id="GO:0045259">
    <property type="term" value="C:proton-transporting ATP synthase complex"/>
    <property type="evidence" value="ECO:0007669"/>
    <property type="project" value="InterPro"/>
</dbReference>